<dbReference type="Pfam" id="PF03795">
    <property type="entry name" value="YCII"/>
    <property type="match status" value="1"/>
</dbReference>
<reference evidence="3 4" key="1">
    <citation type="submission" date="2016-10" db="EMBL/GenBank/DDBJ databases">
        <authorList>
            <person name="de Groot N.N."/>
        </authorList>
    </citation>
    <scope>NUCLEOTIDE SEQUENCE [LARGE SCALE GENOMIC DNA]</scope>
    <source>
        <strain evidence="3 4">DSM 43357</strain>
    </source>
</reference>
<dbReference type="Proteomes" id="UP000198953">
    <property type="component" value="Unassembled WGS sequence"/>
</dbReference>
<dbReference type="STRING" id="46177.SAMN05660976_03737"/>
<dbReference type="InterPro" id="IPR005545">
    <property type="entry name" value="YCII"/>
</dbReference>
<proteinExistence type="inferred from homology"/>
<dbReference type="AlphaFoldDB" id="A0A1H7UBJ1"/>
<protein>
    <submittedName>
        <fullName evidence="3">Uncharacterized conserved protein</fullName>
    </submittedName>
</protein>
<dbReference type="SUPFAM" id="SSF54909">
    <property type="entry name" value="Dimeric alpha+beta barrel"/>
    <property type="match status" value="1"/>
</dbReference>
<evidence type="ECO:0000259" key="2">
    <source>
        <dbReference type="Pfam" id="PF03795"/>
    </source>
</evidence>
<name>A0A1H7UBJ1_9ACTN</name>
<sequence length="115" mass="12641">MRFALLLYDPEGYWESVTDEELRAALAEHAAFAQYLRDLGVVFSGEALRPGREARALRPSGEGAVAAEGPFLPLPQDLAGFYLVECADLDEAEEIARRCPLGAGIEIRPVWEPHS</sequence>
<accession>A0A1H7UBJ1</accession>
<keyword evidence="4" id="KW-1185">Reference proteome</keyword>
<dbReference type="EMBL" id="FOBF01000008">
    <property type="protein sequence ID" value="SEL94058.1"/>
    <property type="molecule type" value="Genomic_DNA"/>
</dbReference>
<dbReference type="PANTHER" id="PTHR35174">
    <property type="entry name" value="BLL7171 PROTEIN-RELATED"/>
    <property type="match status" value="1"/>
</dbReference>
<evidence type="ECO:0000313" key="3">
    <source>
        <dbReference type="EMBL" id="SEL94058.1"/>
    </source>
</evidence>
<dbReference type="RefSeq" id="WP_055501091.1">
    <property type="nucleotide sequence ID" value="NZ_BBZG01000001.1"/>
</dbReference>
<evidence type="ECO:0000256" key="1">
    <source>
        <dbReference type="ARBA" id="ARBA00007689"/>
    </source>
</evidence>
<gene>
    <name evidence="3" type="ORF">SAMN05660976_03737</name>
</gene>
<dbReference type="PANTHER" id="PTHR35174:SF3">
    <property type="entry name" value="BLL7171 PROTEIN"/>
    <property type="match status" value="1"/>
</dbReference>
<comment type="similarity">
    <text evidence="1">Belongs to the YciI family.</text>
</comment>
<organism evidence="3 4">
    <name type="scientific">Nonomuraea pusilla</name>
    <dbReference type="NCBI Taxonomy" id="46177"/>
    <lineage>
        <taxon>Bacteria</taxon>
        <taxon>Bacillati</taxon>
        <taxon>Actinomycetota</taxon>
        <taxon>Actinomycetes</taxon>
        <taxon>Streptosporangiales</taxon>
        <taxon>Streptosporangiaceae</taxon>
        <taxon>Nonomuraea</taxon>
    </lineage>
</organism>
<dbReference type="Gene3D" id="3.30.70.1060">
    <property type="entry name" value="Dimeric alpha+beta barrel"/>
    <property type="match status" value="1"/>
</dbReference>
<feature type="domain" description="YCII-related" evidence="2">
    <location>
        <begin position="1"/>
        <end position="112"/>
    </location>
</feature>
<evidence type="ECO:0000313" key="4">
    <source>
        <dbReference type="Proteomes" id="UP000198953"/>
    </source>
</evidence>
<dbReference type="InterPro" id="IPR011008">
    <property type="entry name" value="Dimeric_a/b-barrel"/>
</dbReference>
<dbReference type="OrthoDB" id="668782at2"/>